<accession>A0A014PU97</accession>
<evidence type="ECO:0000313" key="4">
    <source>
        <dbReference type="Proteomes" id="UP000019918"/>
    </source>
</evidence>
<dbReference type="PATRIC" id="fig|69222.5.peg.3451"/>
<dbReference type="OrthoDB" id="5918327at2"/>
<dbReference type="STRING" id="69222.BG55_16945"/>
<evidence type="ECO:0000259" key="2">
    <source>
        <dbReference type="Pfam" id="PF11575"/>
    </source>
</evidence>
<proteinExistence type="predicted"/>
<organism evidence="3 4">
    <name type="scientific">Erwinia mallotivora</name>
    <dbReference type="NCBI Taxonomy" id="69222"/>
    <lineage>
        <taxon>Bacteria</taxon>
        <taxon>Pseudomonadati</taxon>
        <taxon>Pseudomonadota</taxon>
        <taxon>Gammaproteobacteria</taxon>
        <taxon>Enterobacterales</taxon>
        <taxon>Erwiniaceae</taxon>
        <taxon>Erwinia</taxon>
    </lineage>
</organism>
<dbReference type="GO" id="GO:0003824">
    <property type="term" value="F:catalytic activity"/>
    <property type="evidence" value="ECO:0007669"/>
    <property type="project" value="UniProtKB-ARBA"/>
</dbReference>
<feature type="domain" description="Ferric siderophore reductase C-terminal" evidence="2">
    <location>
        <begin position="241"/>
        <end position="261"/>
    </location>
</feature>
<dbReference type="EMBL" id="JFHN01000060">
    <property type="protein sequence ID" value="EXU74432.1"/>
    <property type="molecule type" value="Genomic_DNA"/>
</dbReference>
<dbReference type="Proteomes" id="UP000019918">
    <property type="component" value="Unassembled WGS sequence"/>
</dbReference>
<dbReference type="Pfam" id="PF11575">
    <property type="entry name" value="FhuF_C"/>
    <property type="match status" value="1"/>
</dbReference>
<dbReference type="Pfam" id="PF06276">
    <property type="entry name" value="FhuF"/>
    <property type="match status" value="1"/>
</dbReference>
<evidence type="ECO:0000313" key="3">
    <source>
        <dbReference type="EMBL" id="EXU74432.1"/>
    </source>
</evidence>
<dbReference type="GO" id="GO:0051537">
    <property type="term" value="F:2 iron, 2 sulfur cluster binding"/>
    <property type="evidence" value="ECO:0007669"/>
    <property type="project" value="InterPro"/>
</dbReference>
<gene>
    <name evidence="3" type="ORF">BG55_16945</name>
</gene>
<dbReference type="InterPro" id="IPR024726">
    <property type="entry name" value="FhuF_C"/>
</dbReference>
<dbReference type="NCBIfam" id="TIGR03951">
    <property type="entry name" value="Fe_III_red_FhuF"/>
    <property type="match status" value="1"/>
</dbReference>
<evidence type="ECO:0000259" key="1">
    <source>
        <dbReference type="Pfam" id="PF06276"/>
    </source>
</evidence>
<dbReference type="InterPro" id="IPR008090">
    <property type="entry name" value="Fe_iron_reduct"/>
</dbReference>
<name>A0A014PU97_9GAMM</name>
<comment type="caution">
    <text evidence="3">The sequence shown here is derived from an EMBL/GenBank/DDBJ whole genome shotgun (WGS) entry which is preliminary data.</text>
</comment>
<dbReference type="PRINTS" id="PR01714">
    <property type="entry name" value="2FE2SRDCTASE"/>
</dbReference>
<sequence>MTTTVRQASEYGSHPLIFMHSNRPLAASLRALFSEHRAYFLDSIRLGEQPPAGSMTLSAWSTTENFARLNARYGDYMYREQPQMERENKPLQSLWAQWYLGLVMPPMIMALLLETRALDISPQYCQVEFSETGRPAVFWFDVREDETARYLSPRQRVDRLIQRHLIPVVNGIAQHDGINGKLIWSNTGFALHWFLGELAPLTGEPLRQELEQAYFFSRTLLDGSDNPFFRTMLPRDGEMQRRTCCQRYRLPDVQRCGNCTLNPL</sequence>
<dbReference type="AlphaFoldDB" id="A0A014PU97"/>
<reference evidence="3 4" key="1">
    <citation type="submission" date="2014-02" db="EMBL/GenBank/DDBJ databases">
        <title>Draft genome of Erwinia mallotivora strain BT-MARDI, a papaya dieback pathogen.</title>
        <authorList>
            <person name="Redzuan R."/>
            <person name="Abu Bakar N."/>
            <person name="Badrun R."/>
            <person name="Mohd Raih M.F."/>
            <person name="Rozano L."/>
            <person name="Mat Amin N."/>
        </authorList>
    </citation>
    <scope>NUCLEOTIDE SEQUENCE [LARGE SCALE GENOMIC DNA]</scope>
    <source>
        <strain evidence="3 4">BT-MARDI</strain>
    </source>
</reference>
<dbReference type="RefSeq" id="WP_034939498.1">
    <property type="nucleotide sequence ID" value="NZ_JFHN01000060.1"/>
</dbReference>
<feature type="domain" description="Aerobactin siderophore biosynthesis IucA/IucC-like C-terminal" evidence="1">
    <location>
        <begin position="93"/>
        <end position="234"/>
    </location>
</feature>
<keyword evidence="4" id="KW-1185">Reference proteome</keyword>
<protein>
    <submittedName>
        <fullName evidence="3">Iron reductase</fullName>
    </submittedName>
</protein>
<dbReference type="InterPro" id="IPR022770">
    <property type="entry name" value="IucA/IucC-like_C"/>
</dbReference>
<dbReference type="NCBIfam" id="NF007932">
    <property type="entry name" value="PRK10647.1"/>
    <property type="match status" value="1"/>
</dbReference>